<organism evidence="1 2">
    <name type="scientific">Babesia divergens</name>
    <dbReference type="NCBI Taxonomy" id="32595"/>
    <lineage>
        <taxon>Eukaryota</taxon>
        <taxon>Sar</taxon>
        <taxon>Alveolata</taxon>
        <taxon>Apicomplexa</taxon>
        <taxon>Aconoidasida</taxon>
        <taxon>Piroplasmida</taxon>
        <taxon>Babesiidae</taxon>
        <taxon>Babesia</taxon>
    </lineage>
</organism>
<keyword evidence="2" id="KW-1185">Reference proteome</keyword>
<name>A0AAD9GDC1_BABDI</name>
<comment type="caution">
    <text evidence="1">The sequence shown here is derived from an EMBL/GenBank/DDBJ whole genome shotgun (WGS) entry which is preliminary data.</text>
</comment>
<gene>
    <name evidence="1" type="ORF">X943_002871</name>
</gene>
<accession>A0AAD9GDC1</accession>
<evidence type="ECO:0000313" key="2">
    <source>
        <dbReference type="Proteomes" id="UP001195914"/>
    </source>
</evidence>
<proteinExistence type="predicted"/>
<dbReference type="Proteomes" id="UP001195914">
    <property type="component" value="Unassembled WGS sequence"/>
</dbReference>
<sequence length="1303" mass="147581">MPMPYCCHLISSIELTYSSDTRIPKPVLRAFKYPRLDSYNEDYGSNSKDAIGPLEPPEDDIEVCNRILGGHGYCLVQEGPLSATQDAPLRIKRLDGHGSRTTKRGRERRLNGRSQFQEIAHDGSGVGEKNILNQVVDIIKRSMVYYTCLFDDYTQDFEHVTSKAGHGSTEACRIRKNSVYELLCTLKDCLFQLRHNGKENMEAVLITEEYSGIFTHEEVLITRSTMAFRRILEEEGIQCYRIYDHIASSNKMHGDEDAAINEDELMNEYLKVPLPRKPQEPNKSIGTDLAIVKDANRYSEGDRWRASKADFFRSLNIPIPDDDDMSLFSVKGHSGCSKLLKFLEEQCKSNLLKMKRANGKLTPVKFVLTNFPVIFAKVQEIRVSSHEAKVENSEELNSVTIKGLILPSVLNNIFKAVRRMQACSLVKDVSVNVSYNTEIDAELHDPSLQISERNSLYNNFMANMNSLERGNQPIYRVLRKMVPFKNFIVHKGRVAVSSKGVLKIRSALALSKRRKEVELGGRVMCLTDMPRGHKYLRDASQSSDSAGGEDLVILKDTLYSNLSSIMFTTMHLEGASSIATMPTKALVDDSLSNVYWVETSSAPMHPYALRCYLNLYPVLDMNESKTIFEVVQPYHLVNLVWMMNYLLHAGGFVPFVDRESFMDSTSEQLPEQDNIYSFLYLSQSHVDDISRMSEADLSLLFNADVSTTRDDPLAQQSYVLMLVHHIRFNKRFQSLFGRSYAEYSREHLQNMRDKGTKRMGHTDAIQSETNGDMGLNVLRLTNSWHSLLQRVQSEASVADMAEPSPIEATKEDTADDVGPISSQNDDVINYDLSVQKVNEDNNNIPNGFLNMFQAITSGNDTNLEKSKVDSFHSVSSAARAHGRVHHCVFDFDAKVPFKDKNDRSKFQHDIAKMYNTNTKKTSRPMGKRHVVFVFLTSKVITSLECSRVKLIKDMVNSSNITFIPEENTDNGYDIERNALNAESFTRKFKSECVAASFGEYYVKAGVSYSFVTNADRLDRHLVRLLQMVCFLLGVNNHLQFGDNVMYDLYYIGLEMDLQSTSSTLDQVVSTVSGVEARHTDKILKKSFVNYSWLCDSYFNGAIDLQAEIADMHTLPIGETVKGAPRKNSTRQCKKRHSDADHLGFSPIYRAVKFLWGWNVYVLAGDYASSISDDALLYRKHCGIHISYHDSLDSITDELVRGIKMHLERFKLTEEDVNTCMSYPRIYTNTVVLVADVASKGSQKERISKELANCAGFLRSTFGGKAICFGRYDGIPILKADWLIDTLSNARPEPLCEYIMSSWE</sequence>
<evidence type="ECO:0000313" key="1">
    <source>
        <dbReference type="EMBL" id="KAK1936344.1"/>
    </source>
</evidence>
<protein>
    <submittedName>
        <fullName evidence="1">Uncharacterized protein</fullName>
    </submittedName>
</protein>
<reference evidence="1" key="2">
    <citation type="submission" date="2021-05" db="EMBL/GenBank/DDBJ databases">
        <authorList>
            <person name="Pain A."/>
        </authorList>
    </citation>
    <scope>NUCLEOTIDE SEQUENCE</scope>
    <source>
        <strain evidence="1">1802A</strain>
    </source>
</reference>
<dbReference type="EMBL" id="JAHBMH010000044">
    <property type="protein sequence ID" value="KAK1936344.1"/>
    <property type="molecule type" value="Genomic_DNA"/>
</dbReference>
<reference evidence="1" key="1">
    <citation type="journal article" date="2014" name="Nucleic Acids Res.">
        <title>The evolutionary dynamics of variant antigen genes in Babesia reveal a history of genomic innovation underlying host-parasite interaction.</title>
        <authorList>
            <person name="Jackson A.P."/>
            <person name="Otto T.D."/>
            <person name="Darby A."/>
            <person name="Ramaprasad A."/>
            <person name="Xia D."/>
            <person name="Echaide I.E."/>
            <person name="Farber M."/>
            <person name="Gahlot S."/>
            <person name="Gamble J."/>
            <person name="Gupta D."/>
            <person name="Gupta Y."/>
            <person name="Jackson L."/>
            <person name="Malandrin L."/>
            <person name="Malas T.B."/>
            <person name="Moussa E."/>
            <person name="Nair M."/>
            <person name="Reid A.J."/>
            <person name="Sanders M."/>
            <person name="Sharma J."/>
            <person name="Tracey A."/>
            <person name="Quail M.A."/>
            <person name="Weir W."/>
            <person name="Wastling J.M."/>
            <person name="Hall N."/>
            <person name="Willadsen P."/>
            <person name="Lingelbach K."/>
            <person name="Shiels B."/>
            <person name="Tait A."/>
            <person name="Berriman M."/>
            <person name="Allred D.R."/>
            <person name="Pain A."/>
        </authorList>
    </citation>
    <scope>NUCLEOTIDE SEQUENCE</scope>
    <source>
        <strain evidence="1">1802A</strain>
    </source>
</reference>